<dbReference type="EMBL" id="MGFU01000011">
    <property type="protein sequence ID" value="OGM13175.1"/>
    <property type="molecule type" value="Genomic_DNA"/>
</dbReference>
<gene>
    <name evidence="1" type="ORF">A2V80_01105</name>
</gene>
<sequence length="126" mass="14644">MSAIKSFEDLQVWQKTRELVKSIYKITSNFPKDEKFNIIDQLRRAIISVLSNIAEGFSRYYSAETVMFYRNARGSLSEVKSLLYVCLDIVYIDKKICDELFAKIDEIGKMLNGLIKSTKFIRKAKL</sequence>
<dbReference type="SUPFAM" id="SSF158446">
    <property type="entry name" value="IVS-encoded protein-like"/>
    <property type="match status" value="1"/>
</dbReference>
<dbReference type="AlphaFoldDB" id="A0A1F7XFS0"/>
<reference evidence="1 2" key="1">
    <citation type="journal article" date="2016" name="Nat. Commun.">
        <title>Thousands of microbial genomes shed light on interconnected biogeochemical processes in an aquifer system.</title>
        <authorList>
            <person name="Anantharaman K."/>
            <person name="Brown C.T."/>
            <person name="Hug L.A."/>
            <person name="Sharon I."/>
            <person name="Castelle C.J."/>
            <person name="Probst A.J."/>
            <person name="Thomas B.C."/>
            <person name="Singh A."/>
            <person name="Wilkins M.J."/>
            <person name="Karaoz U."/>
            <person name="Brodie E.L."/>
            <person name="Williams K.H."/>
            <person name="Hubbard S.S."/>
            <person name="Banfield J.F."/>
        </authorList>
    </citation>
    <scope>NUCLEOTIDE SEQUENCE [LARGE SCALE GENOMIC DNA]</scope>
</reference>
<evidence type="ECO:0000313" key="1">
    <source>
        <dbReference type="EMBL" id="OGM13175.1"/>
    </source>
</evidence>
<dbReference type="InterPro" id="IPR036583">
    <property type="entry name" value="23S_rRNA_IVS_sf"/>
</dbReference>
<dbReference type="InterPro" id="IPR012657">
    <property type="entry name" value="23S_rRNA-intervening_sequence"/>
</dbReference>
<evidence type="ECO:0008006" key="3">
    <source>
        <dbReference type="Google" id="ProtNLM"/>
    </source>
</evidence>
<accession>A0A1F7XFS0</accession>
<dbReference type="Gene3D" id="1.20.1440.60">
    <property type="entry name" value="23S rRNA-intervening sequence"/>
    <property type="match status" value="1"/>
</dbReference>
<dbReference type="PANTHER" id="PTHR38471">
    <property type="entry name" value="FOUR HELIX BUNDLE PROTEIN"/>
    <property type="match status" value="1"/>
</dbReference>
<dbReference type="Pfam" id="PF05635">
    <property type="entry name" value="23S_rRNA_IVP"/>
    <property type="match status" value="1"/>
</dbReference>
<protein>
    <recommendedName>
        <fullName evidence="3">Four helix bundle protein</fullName>
    </recommendedName>
</protein>
<dbReference type="Proteomes" id="UP000179013">
    <property type="component" value="Unassembled WGS sequence"/>
</dbReference>
<dbReference type="PANTHER" id="PTHR38471:SF2">
    <property type="entry name" value="FOUR HELIX BUNDLE PROTEIN"/>
    <property type="match status" value="1"/>
</dbReference>
<organism evidence="1 2">
    <name type="scientific">Candidatus Woesebacteria bacterium RBG_16_39_8b</name>
    <dbReference type="NCBI Taxonomy" id="1802482"/>
    <lineage>
        <taxon>Bacteria</taxon>
        <taxon>Candidatus Woeseibacteriota</taxon>
    </lineage>
</organism>
<dbReference type="CDD" id="cd16377">
    <property type="entry name" value="23S_rRNA_IVP_like"/>
    <property type="match status" value="1"/>
</dbReference>
<name>A0A1F7XFS0_9BACT</name>
<proteinExistence type="predicted"/>
<comment type="caution">
    <text evidence="1">The sequence shown here is derived from an EMBL/GenBank/DDBJ whole genome shotgun (WGS) entry which is preliminary data.</text>
</comment>
<dbReference type="NCBIfam" id="TIGR02436">
    <property type="entry name" value="four helix bundle protein"/>
    <property type="match status" value="1"/>
</dbReference>
<evidence type="ECO:0000313" key="2">
    <source>
        <dbReference type="Proteomes" id="UP000179013"/>
    </source>
</evidence>